<evidence type="ECO:0000313" key="2">
    <source>
        <dbReference type="Proteomes" id="UP000471521"/>
    </source>
</evidence>
<dbReference type="InterPro" id="IPR002739">
    <property type="entry name" value="PAB1135-like"/>
</dbReference>
<dbReference type="EMBL" id="WUUU01000026">
    <property type="protein sequence ID" value="MXR20059.1"/>
    <property type="molecule type" value="Genomic_DNA"/>
</dbReference>
<keyword evidence="2" id="KW-1185">Reference proteome</keyword>
<accession>A0A6B0SR40</accession>
<name>A0A6B0SR40_9EURY</name>
<proteinExistence type="predicted"/>
<protein>
    <submittedName>
        <fullName evidence="1">RNA-binding protein</fullName>
    </submittedName>
</protein>
<dbReference type="OrthoDB" id="10874at2157"/>
<sequence>MSGVPFHYVDLRAFCYGTEDEQRVAAALRHFLPEDVELERAESEGHLGDRIVVLSARVERADEMRHVLGQLRDGADIERIREELDQRVDENCSLFVHLDKQEAFLGDAQLGDGIALRAKVEAYPAEKESAVETPATRWRSRRSPGSSCGRGLAAADSARPHWFLPLAGQLRGVYEAVHAHPDGDSTVAR</sequence>
<dbReference type="NCBIfam" id="NF011141">
    <property type="entry name" value="PRK14555.1-1"/>
    <property type="match status" value="1"/>
</dbReference>
<dbReference type="PANTHER" id="PTHR38816">
    <property type="entry name" value="EXOSOME SUBUNIT, DUF54 FAMILY-RELATED"/>
    <property type="match status" value="1"/>
</dbReference>
<gene>
    <name evidence="1" type="ORF">GRX66_05380</name>
</gene>
<dbReference type="Pfam" id="PF01877">
    <property type="entry name" value="RNA_binding"/>
    <property type="match status" value="1"/>
</dbReference>
<dbReference type="SUPFAM" id="SSF55282">
    <property type="entry name" value="RL5-like"/>
    <property type="match status" value="1"/>
</dbReference>
<comment type="caution">
    <text evidence="1">The sequence shown here is derived from an EMBL/GenBank/DDBJ whole genome shotgun (WGS) entry which is preliminary data.</text>
</comment>
<dbReference type="Gene3D" id="3.30.1440.10">
    <property type="match status" value="1"/>
</dbReference>
<reference evidence="1 2" key="1">
    <citation type="submission" date="2019-12" db="EMBL/GenBank/DDBJ databases">
        <title>Isolation and characterization of three novel carbon monoxide-oxidizing members of Halobacteria from salione crusts and soils.</title>
        <authorList>
            <person name="Myers M.R."/>
            <person name="King G.M."/>
        </authorList>
    </citation>
    <scope>NUCLEOTIDE SEQUENCE [LARGE SCALE GENOMIC DNA]</scope>
    <source>
        <strain evidence="1 2">PCN9</strain>
    </source>
</reference>
<organism evidence="1 2">
    <name type="scientific">Halobacterium bonnevillei</name>
    <dbReference type="NCBI Taxonomy" id="2692200"/>
    <lineage>
        <taxon>Archaea</taxon>
        <taxon>Methanobacteriati</taxon>
        <taxon>Methanobacteriota</taxon>
        <taxon>Stenosarchaea group</taxon>
        <taxon>Halobacteria</taxon>
        <taxon>Halobacteriales</taxon>
        <taxon>Halobacteriaceae</taxon>
        <taxon>Halobacterium</taxon>
    </lineage>
</organism>
<dbReference type="PANTHER" id="PTHR38816:SF1">
    <property type="entry name" value="EXOSOME SUBUNIT"/>
    <property type="match status" value="1"/>
</dbReference>
<dbReference type="InterPro" id="IPR022803">
    <property type="entry name" value="Ribosomal_uL5_dom_sf"/>
</dbReference>
<feature type="non-terminal residue" evidence="1">
    <location>
        <position position="189"/>
    </location>
</feature>
<dbReference type="AlphaFoldDB" id="A0A6B0SR40"/>
<evidence type="ECO:0000313" key="1">
    <source>
        <dbReference type="EMBL" id="MXR20059.1"/>
    </source>
</evidence>
<dbReference type="Proteomes" id="UP000471521">
    <property type="component" value="Unassembled WGS sequence"/>
</dbReference>